<evidence type="ECO:0000256" key="12">
    <source>
        <dbReference type="ARBA" id="ARBA00023136"/>
    </source>
</evidence>
<keyword evidence="8" id="KW-0999">Mitochondrion inner membrane</keyword>
<evidence type="ECO:0000256" key="15">
    <source>
        <dbReference type="SAM" id="MobiDB-lite"/>
    </source>
</evidence>
<name>A0A7M7PJU2_STRPU</name>
<reference evidence="17" key="1">
    <citation type="submission" date="2015-02" db="EMBL/GenBank/DDBJ databases">
        <title>Genome sequencing for Strongylocentrotus purpuratus.</title>
        <authorList>
            <person name="Murali S."/>
            <person name="Liu Y."/>
            <person name="Vee V."/>
            <person name="English A."/>
            <person name="Wang M."/>
            <person name="Skinner E."/>
            <person name="Han Y."/>
            <person name="Muzny D.M."/>
            <person name="Worley K.C."/>
            <person name="Gibbs R.A."/>
        </authorList>
    </citation>
    <scope>NUCLEOTIDE SEQUENCE</scope>
</reference>
<evidence type="ECO:0000256" key="3">
    <source>
        <dbReference type="ARBA" id="ARBA00005482"/>
    </source>
</evidence>
<dbReference type="OMA" id="ANYYFTR"/>
<dbReference type="PANTHER" id="PTHR12485">
    <property type="entry name" value="NADH-UBIQUINONE OXIDOREDUCTASE SUBUNIT B"/>
    <property type="match status" value="1"/>
</dbReference>
<keyword evidence="6" id="KW-0813">Transport</keyword>
<dbReference type="KEGG" id="spu:756564"/>
<comment type="function">
    <text evidence="1">Accessory subunit of the mitochondrial membrane respiratory chain NADH dehydrogenase (Complex I), that is believed not to be involved in catalysis. Complex I functions in the transfer of electrons from NADH to the respiratory chain. The immediate electron acceptor for the enzyme is believed to be ubiquinone.</text>
</comment>
<dbReference type="GeneID" id="756564"/>
<dbReference type="Proteomes" id="UP000007110">
    <property type="component" value="Unassembled WGS sequence"/>
</dbReference>
<dbReference type="CTD" id="4701"/>
<keyword evidence="12" id="KW-0472">Membrane</keyword>
<organism evidence="16 17">
    <name type="scientific">Strongylocentrotus purpuratus</name>
    <name type="common">Purple sea urchin</name>
    <dbReference type="NCBI Taxonomy" id="7668"/>
    <lineage>
        <taxon>Eukaryota</taxon>
        <taxon>Metazoa</taxon>
        <taxon>Echinodermata</taxon>
        <taxon>Eleutherozoa</taxon>
        <taxon>Echinozoa</taxon>
        <taxon>Echinoidea</taxon>
        <taxon>Euechinoidea</taxon>
        <taxon>Echinacea</taxon>
        <taxon>Camarodonta</taxon>
        <taxon>Echinidea</taxon>
        <taxon>Strongylocentrotidae</taxon>
        <taxon>Strongylocentrotus</taxon>
    </lineage>
</organism>
<evidence type="ECO:0000256" key="13">
    <source>
        <dbReference type="ARBA" id="ARBA00030360"/>
    </source>
</evidence>
<dbReference type="PANTHER" id="PTHR12485:SF1">
    <property type="entry name" value="NADH DEHYDROGENASE [UBIQUINONE] 1 ALPHA SUBCOMPLEX SUBUNIT 7"/>
    <property type="match status" value="1"/>
</dbReference>
<dbReference type="GO" id="GO:0045271">
    <property type="term" value="C:respiratory chain complex I"/>
    <property type="evidence" value="ECO:0000318"/>
    <property type="project" value="GO_Central"/>
</dbReference>
<dbReference type="GO" id="GO:0005743">
    <property type="term" value="C:mitochondrial inner membrane"/>
    <property type="evidence" value="ECO:0007669"/>
    <property type="project" value="UniProtKB-SubCell"/>
</dbReference>
<comment type="similarity">
    <text evidence="3">Belongs to the complex I NDUFA7 subunit family.</text>
</comment>
<dbReference type="FunCoup" id="A0A7M7PJU2">
    <property type="interactions" value="2159"/>
</dbReference>
<keyword evidence="10" id="KW-0007">Acetylation</keyword>
<keyword evidence="9" id="KW-0249">Electron transport</keyword>
<evidence type="ECO:0000256" key="7">
    <source>
        <dbReference type="ARBA" id="ARBA00022660"/>
    </source>
</evidence>
<dbReference type="OrthoDB" id="10063829at2759"/>
<reference evidence="16" key="2">
    <citation type="submission" date="2021-01" db="UniProtKB">
        <authorList>
            <consortium name="EnsemblMetazoa"/>
        </authorList>
    </citation>
    <scope>IDENTIFICATION</scope>
</reference>
<comment type="subunit">
    <text evidence="4">Complex I is composed of 45 different subunits.</text>
</comment>
<evidence type="ECO:0000256" key="6">
    <source>
        <dbReference type="ARBA" id="ARBA00022448"/>
    </source>
</evidence>
<keyword evidence="7" id="KW-0679">Respiratory chain</keyword>
<evidence type="ECO:0000256" key="9">
    <source>
        <dbReference type="ARBA" id="ARBA00022982"/>
    </source>
</evidence>
<evidence type="ECO:0000256" key="8">
    <source>
        <dbReference type="ARBA" id="ARBA00022792"/>
    </source>
</evidence>
<evidence type="ECO:0000256" key="1">
    <source>
        <dbReference type="ARBA" id="ARBA00003195"/>
    </source>
</evidence>
<dbReference type="Pfam" id="PF07347">
    <property type="entry name" value="CI-B14_5a"/>
    <property type="match status" value="1"/>
</dbReference>
<evidence type="ECO:0000256" key="5">
    <source>
        <dbReference type="ARBA" id="ARBA00016383"/>
    </source>
</evidence>
<protein>
    <recommendedName>
        <fullName evidence="5">NADH dehydrogenase [ubiquinone] 1 alpha subcomplex subunit 7</fullName>
    </recommendedName>
    <alternativeName>
        <fullName evidence="14">Complex I-B14.5a</fullName>
    </alternativeName>
    <alternativeName>
        <fullName evidence="13">NADH-ubiquinone oxidoreductase subunit B14.5a</fullName>
    </alternativeName>
</protein>
<dbReference type="EnsemblMetazoa" id="XM_030996688">
    <property type="protein sequence ID" value="XP_030852548"/>
    <property type="gene ID" value="LOC756564"/>
</dbReference>
<keyword evidence="17" id="KW-1185">Reference proteome</keyword>
<accession>A0A7M7PJU2</accession>
<dbReference type="InParanoid" id="A0A7M7PJU2"/>
<dbReference type="AlphaFoldDB" id="A0A7M7PJU2"/>
<dbReference type="RefSeq" id="XP_030852548.1">
    <property type="nucleotide sequence ID" value="XM_030996688.1"/>
</dbReference>
<feature type="region of interest" description="Disordered" evidence="15">
    <location>
        <begin position="75"/>
        <end position="116"/>
    </location>
</feature>
<evidence type="ECO:0000256" key="14">
    <source>
        <dbReference type="ARBA" id="ARBA00033401"/>
    </source>
</evidence>
<evidence type="ECO:0000313" key="17">
    <source>
        <dbReference type="Proteomes" id="UP000007110"/>
    </source>
</evidence>
<comment type="subcellular location">
    <subcellularLocation>
        <location evidence="2">Mitochondrion inner membrane</location>
        <topology evidence="2">Peripheral membrane protein</topology>
        <orientation evidence="2">Matrix side</orientation>
    </subcellularLocation>
</comment>
<evidence type="ECO:0000313" key="16">
    <source>
        <dbReference type="EnsemblMetazoa" id="XP_030852548"/>
    </source>
</evidence>
<evidence type="ECO:0000256" key="10">
    <source>
        <dbReference type="ARBA" id="ARBA00022990"/>
    </source>
</evidence>
<sequence length="116" mass="12879">MATASRFIQRLRNFFAGRDLQPTLNNRYAYGQSLRTQPDPVLPDGPSHRLSANYYCSRDGRRESQRPIHVYSATQRLPAPQAEEGGESAVGPAMKKPVIPGPPPPAMKLSTDEPYL</sequence>
<evidence type="ECO:0000256" key="4">
    <source>
        <dbReference type="ARBA" id="ARBA00011533"/>
    </source>
</evidence>
<dbReference type="GO" id="GO:0006120">
    <property type="term" value="P:mitochondrial electron transport, NADH to ubiquinone"/>
    <property type="evidence" value="ECO:0000318"/>
    <property type="project" value="GO_Central"/>
</dbReference>
<proteinExistence type="inferred from homology"/>
<dbReference type="InterPro" id="IPR009947">
    <property type="entry name" value="NDUA7"/>
</dbReference>
<evidence type="ECO:0000256" key="11">
    <source>
        <dbReference type="ARBA" id="ARBA00023128"/>
    </source>
</evidence>
<evidence type="ECO:0000256" key="2">
    <source>
        <dbReference type="ARBA" id="ARBA00004443"/>
    </source>
</evidence>
<keyword evidence="11" id="KW-0496">Mitochondrion</keyword>